<dbReference type="OMA" id="QSSEAQW"/>
<proteinExistence type="predicted"/>
<dbReference type="SMART" id="SM00671">
    <property type="entry name" value="SEL1"/>
    <property type="match status" value="3"/>
</dbReference>
<dbReference type="GO" id="GO:0032153">
    <property type="term" value="C:cell division site"/>
    <property type="evidence" value="ECO:0007669"/>
    <property type="project" value="TreeGrafter"/>
</dbReference>
<evidence type="ECO:0000313" key="2">
    <source>
        <dbReference type="EMBL" id="CCX04526.1"/>
    </source>
</evidence>
<gene>
    <name evidence="2" type="ORF">PCON_02602</name>
</gene>
<evidence type="ECO:0000313" key="3">
    <source>
        <dbReference type="Proteomes" id="UP000018144"/>
    </source>
</evidence>
<dbReference type="Proteomes" id="UP000018144">
    <property type="component" value="Unassembled WGS sequence"/>
</dbReference>
<dbReference type="Gene3D" id="1.25.40.10">
    <property type="entry name" value="Tetratricopeptide repeat domain"/>
    <property type="match status" value="1"/>
</dbReference>
<keyword evidence="3" id="KW-1185">Reference proteome</keyword>
<evidence type="ECO:0000256" key="1">
    <source>
        <dbReference type="SAM" id="MobiDB-lite"/>
    </source>
</evidence>
<protein>
    <submittedName>
        <fullName evidence="2">Similar to Protein DSF2 acc. no. P38213</fullName>
    </submittedName>
</protein>
<dbReference type="SUPFAM" id="SSF81901">
    <property type="entry name" value="HCP-like"/>
    <property type="match status" value="1"/>
</dbReference>
<dbReference type="OrthoDB" id="2148946at2759"/>
<dbReference type="InterPro" id="IPR011990">
    <property type="entry name" value="TPR-like_helical_dom_sf"/>
</dbReference>
<dbReference type="STRING" id="1076935.U4KUS3"/>
<accession>U4KUS3</accession>
<reference evidence="2 3" key="1">
    <citation type="journal article" date="2013" name="PLoS Genet.">
        <title>The genome and development-dependent transcriptomes of Pyronema confluens: a window into fungal evolution.</title>
        <authorList>
            <person name="Traeger S."/>
            <person name="Altegoer F."/>
            <person name="Freitag M."/>
            <person name="Gabaldon T."/>
            <person name="Kempken F."/>
            <person name="Kumar A."/>
            <person name="Marcet-Houben M."/>
            <person name="Poggeler S."/>
            <person name="Stajich J.E."/>
            <person name="Nowrousian M."/>
        </authorList>
    </citation>
    <scope>NUCLEOTIDE SEQUENCE [LARGE SCALE GENOMIC DNA]</scope>
    <source>
        <strain evidence="3">CBS 100304</strain>
        <tissue evidence="2">Vegetative mycelium</tissue>
    </source>
</reference>
<dbReference type="PANTHER" id="PTHR43628:SF1">
    <property type="entry name" value="CHITIN SYNTHASE REGULATORY FACTOR 2-RELATED"/>
    <property type="match status" value="1"/>
</dbReference>
<dbReference type="EMBL" id="HF935207">
    <property type="protein sequence ID" value="CCX04526.1"/>
    <property type="molecule type" value="Genomic_DNA"/>
</dbReference>
<dbReference type="AlphaFoldDB" id="U4KUS3"/>
<dbReference type="GO" id="GO:0010972">
    <property type="term" value="P:negative regulation of G2/M transition of mitotic cell cycle"/>
    <property type="evidence" value="ECO:0007669"/>
    <property type="project" value="TreeGrafter"/>
</dbReference>
<name>U4KUS3_PYROM</name>
<dbReference type="InterPro" id="IPR052945">
    <property type="entry name" value="Mitotic_Regulator"/>
</dbReference>
<feature type="region of interest" description="Disordered" evidence="1">
    <location>
        <begin position="302"/>
        <end position="324"/>
    </location>
</feature>
<dbReference type="InterPro" id="IPR006597">
    <property type="entry name" value="Sel1-like"/>
</dbReference>
<dbReference type="Pfam" id="PF08238">
    <property type="entry name" value="Sel1"/>
    <property type="match status" value="3"/>
</dbReference>
<feature type="region of interest" description="Disordered" evidence="1">
    <location>
        <begin position="1"/>
        <end position="96"/>
    </location>
</feature>
<organism evidence="2 3">
    <name type="scientific">Pyronema omphalodes (strain CBS 100304)</name>
    <name type="common">Pyronema confluens</name>
    <dbReference type="NCBI Taxonomy" id="1076935"/>
    <lineage>
        <taxon>Eukaryota</taxon>
        <taxon>Fungi</taxon>
        <taxon>Dikarya</taxon>
        <taxon>Ascomycota</taxon>
        <taxon>Pezizomycotina</taxon>
        <taxon>Pezizomycetes</taxon>
        <taxon>Pezizales</taxon>
        <taxon>Pyronemataceae</taxon>
        <taxon>Pyronema</taxon>
    </lineage>
</organism>
<feature type="compositionally biased region" description="Low complexity" evidence="1">
    <location>
        <begin position="43"/>
        <end position="62"/>
    </location>
</feature>
<sequence length="324" mass="35915">MHFPSIFRNKEQHLSAQDQVDAFLHPPGSDNRRLSPTPTRPTSSSGSSSGGSSSHSSHSSHSPAPQSAAPITRSPSSTSIFHKHHKNRSVSHNLPLDLPAVTNQSSEAQWEARATALTHNLALPRSLSMSRPAAAETYESELQNAIRLHEQGNLKESTELFAKLADPEGPNQPLSQVMYGLALRHGWGIEPNQEQAMIYLKSAAKLTAEAIESRTKDQQKNKEGIWMKKELILAIYELGNSFRQGWGVEKDPVAAREYYETAANLGDPDAQNEVAWCYENGFGGKKDKMKAARFYRMAEKQGSKTPGNSWIYKDKWMPKPGQPE</sequence>
<dbReference type="PANTHER" id="PTHR43628">
    <property type="entry name" value="ACTIVATOR OF C KINASE PROTEIN 1-RELATED"/>
    <property type="match status" value="1"/>
</dbReference>